<dbReference type="AlphaFoldDB" id="A0A2P2M209"/>
<proteinExistence type="predicted"/>
<accession>A0A2P2M209</accession>
<name>A0A2P2M209_RHIMU</name>
<dbReference type="EMBL" id="GGEC01043764">
    <property type="protein sequence ID" value="MBX24248.1"/>
    <property type="molecule type" value="Transcribed_RNA"/>
</dbReference>
<protein>
    <submittedName>
        <fullName evidence="1">Uncharacterized protein</fullName>
    </submittedName>
</protein>
<sequence length="44" mass="5106">MIETIQLKICKSHHRKFKCTNEHKILIPGSKEVSITLKTLRSSK</sequence>
<reference evidence="1" key="1">
    <citation type="submission" date="2018-02" db="EMBL/GenBank/DDBJ databases">
        <title>Rhizophora mucronata_Transcriptome.</title>
        <authorList>
            <person name="Meera S.P."/>
            <person name="Sreeshan A."/>
            <person name="Augustine A."/>
        </authorList>
    </citation>
    <scope>NUCLEOTIDE SEQUENCE</scope>
    <source>
        <tissue evidence="1">Leaf</tissue>
    </source>
</reference>
<evidence type="ECO:0000313" key="1">
    <source>
        <dbReference type="EMBL" id="MBX24248.1"/>
    </source>
</evidence>
<organism evidence="1">
    <name type="scientific">Rhizophora mucronata</name>
    <name type="common">Asiatic mangrove</name>
    <dbReference type="NCBI Taxonomy" id="61149"/>
    <lineage>
        <taxon>Eukaryota</taxon>
        <taxon>Viridiplantae</taxon>
        <taxon>Streptophyta</taxon>
        <taxon>Embryophyta</taxon>
        <taxon>Tracheophyta</taxon>
        <taxon>Spermatophyta</taxon>
        <taxon>Magnoliopsida</taxon>
        <taxon>eudicotyledons</taxon>
        <taxon>Gunneridae</taxon>
        <taxon>Pentapetalae</taxon>
        <taxon>rosids</taxon>
        <taxon>fabids</taxon>
        <taxon>Malpighiales</taxon>
        <taxon>Rhizophoraceae</taxon>
        <taxon>Rhizophora</taxon>
    </lineage>
</organism>